<comment type="caution">
    <text evidence="2">The sequence shown here is derived from an EMBL/GenBank/DDBJ whole genome shotgun (WGS) entry which is preliminary data.</text>
</comment>
<evidence type="ECO:0000313" key="3">
    <source>
        <dbReference type="Proteomes" id="UP001597318"/>
    </source>
</evidence>
<keyword evidence="3" id="KW-1185">Reference proteome</keyword>
<evidence type="ECO:0008006" key="4">
    <source>
        <dbReference type="Google" id="ProtNLM"/>
    </source>
</evidence>
<keyword evidence="1" id="KW-0732">Signal</keyword>
<feature type="chain" id="PRO_5047502485" description="Phosphatase" evidence="1">
    <location>
        <begin position="23"/>
        <end position="51"/>
    </location>
</feature>
<evidence type="ECO:0000256" key="1">
    <source>
        <dbReference type="SAM" id="SignalP"/>
    </source>
</evidence>
<dbReference type="Proteomes" id="UP001597318">
    <property type="component" value="Unassembled WGS sequence"/>
</dbReference>
<sequence>MKRYFLHVVVAVALTISSISLFSEPQQVSAAKIDTSASVSGPSYSDLPDQH</sequence>
<name>A0ABW5BYH8_9BACI</name>
<dbReference type="EMBL" id="JBHUIK010000003">
    <property type="protein sequence ID" value="MFD2214902.1"/>
    <property type="molecule type" value="Genomic_DNA"/>
</dbReference>
<evidence type="ECO:0000313" key="2">
    <source>
        <dbReference type="EMBL" id="MFD2214902.1"/>
    </source>
</evidence>
<proteinExistence type="predicted"/>
<gene>
    <name evidence="2" type="ORF">ACFSKK_14525</name>
</gene>
<reference evidence="3" key="1">
    <citation type="journal article" date="2019" name="Int. J. Syst. Evol. Microbiol.">
        <title>The Global Catalogue of Microorganisms (GCM) 10K type strain sequencing project: providing services to taxonomists for standard genome sequencing and annotation.</title>
        <authorList>
            <consortium name="The Broad Institute Genomics Platform"/>
            <consortium name="The Broad Institute Genome Sequencing Center for Infectious Disease"/>
            <person name="Wu L."/>
            <person name="Ma J."/>
        </authorList>
    </citation>
    <scope>NUCLEOTIDE SEQUENCE [LARGE SCALE GENOMIC DNA]</scope>
    <source>
        <strain evidence="3">CGMCC 1.15474</strain>
    </source>
</reference>
<organism evidence="2 3">
    <name type="scientific">Metabacillus endolithicus</name>
    <dbReference type="NCBI Taxonomy" id="1535204"/>
    <lineage>
        <taxon>Bacteria</taxon>
        <taxon>Bacillati</taxon>
        <taxon>Bacillota</taxon>
        <taxon>Bacilli</taxon>
        <taxon>Bacillales</taxon>
        <taxon>Bacillaceae</taxon>
        <taxon>Metabacillus</taxon>
    </lineage>
</organism>
<dbReference type="RefSeq" id="WP_247346423.1">
    <property type="nucleotide sequence ID" value="NZ_CP095550.1"/>
</dbReference>
<accession>A0ABW5BYH8</accession>
<feature type="signal peptide" evidence="1">
    <location>
        <begin position="1"/>
        <end position="22"/>
    </location>
</feature>
<protein>
    <recommendedName>
        <fullName evidence="4">Phosphatase</fullName>
    </recommendedName>
</protein>